<accession>A0ABV6K415</accession>
<sequence>MTPLPEPYSTNNQLMALETCLHAVIQEGFHGLHTVKVALSGELCQLLNAEITILLDQPKFVLIIHNHREKLAVLGHVQPRTTSQYDITLDGHTVNSGPDLMAVINRFM</sequence>
<keyword evidence="2" id="KW-1185">Reference proteome</keyword>
<protein>
    <submittedName>
        <fullName evidence="1">Uncharacterized protein</fullName>
    </submittedName>
</protein>
<reference evidence="1 2" key="1">
    <citation type="submission" date="2024-09" db="EMBL/GenBank/DDBJ databases">
        <authorList>
            <person name="Sun Q."/>
            <person name="Mori K."/>
        </authorList>
    </citation>
    <scope>NUCLEOTIDE SEQUENCE [LARGE SCALE GENOMIC DNA]</scope>
    <source>
        <strain evidence="1 2">TBRC 4575</strain>
    </source>
</reference>
<evidence type="ECO:0000313" key="2">
    <source>
        <dbReference type="Proteomes" id="UP001589855"/>
    </source>
</evidence>
<comment type="caution">
    <text evidence="1">The sequence shown here is derived from an EMBL/GenBank/DDBJ whole genome shotgun (WGS) entry which is preliminary data.</text>
</comment>
<proteinExistence type="predicted"/>
<evidence type="ECO:0000313" key="1">
    <source>
        <dbReference type="EMBL" id="MFC0424205.1"/>
    </source>
</evidence>
<name>A0ABV6K415_9LACO</name>
<organism evidence="1 2">
    <name type="scientific">Lactiplantibacillus plajomi</name>
    <dbReference type="NCBI Taxonomy" id="1457217"/>
    <lineage>
        <taxon>Bacteria</taxon>
        <taxon>Bacillati</taxon>
        <taxon>Bacillota</taxon>
        <taxon>Bacilli</taxon>
        <taxon>Lactobacillales</taxon>
        <taxon>Lactobacillaceae</taxon>
        <taxon>Lactiplantibacillus</taxon>
    </lineage>
</organism>
<dbReference type="Proteomes" id="UP001589855">
    <property type="component" value="Unassembled WGS sequence"/>
</dbReference>
<dbReference type="EMBL" id="JBHLUK010000068">
    <property type="protein sequence ID" value="MFC0424205.1"/>
    <property type="molecule type" value="Genomic_DNA"/>
</dbReference>
<gene>
    <name evidence="1" type="ORF">ACFFGS_08755</name>
</gene>
<dbReference type="RefSeq" id="WP_170178248.1">
    <property type="nucleotide sequence ID" value="NZ_BAABRM010000014.1"/>
</dbReference>